<reference evidence="7 8" key="1">
    <citation type="journal article" date="2019" name="Emerg. Microbes Infect.">
        <title>Comprehensive subspecies identification of 175 nontuberculous mycobacteria species based on 7547 genomic profiles.</title>
        <authorList>
            <person name="Matsumoto Y."/>
            <person name="Kinjo T."/>
            <person name="Motooka D."/>
            <person name="Nabeya D."/>
            <person name="Jung N."/>
            <person name="Uechi K."/>
            <person name="Horii T."/>
            <person name="Iida T."/>
            <person name="Fujita J."/>
            <person name="Nakamura S."/>
        </authorList>
    </citation>
    <scope>NUCLEOTIDE SEQUENCE [LARGE SCALE GENOMIC DNA]</scope>
    <source>
        <strain evidence="7 8">JCM 6367</strain>
    </source>
</reference>
<dbReference type="GO" id="GO:0008171">
    <property type="term" value="F:O-methyltransferase activity"/>
    <property type="evidence" value="ECO:0007669"/>
    <property type="project" value="InterPro"/>
</dbReference>
<feature type="domain" description="O-methyltransferase C-terminal" evidence="5">
    <location>
        <begin position="100"/>
        <end position="306"/>
    </location>
</feature>
<evidence type="ECO:0000259" key="6">
    <source>
        <dbReference type="Pfam" id="PF08100"/>
    </source>
</evidence>
<evidence type="ECO:0000259" key="5">
    <source>
        <dbReference type="Pfam" id="PF00891"/>
    </source>
</evidence>
<evidence type="ECO:0000256" key="2">
    <source>
        <dbReference type="ARBA" id="ARBA00022679"/>
    </source>
</evidence>
<gene>
    <name evidence="7" type="ORF">MPRF_14600</name>
</gene>
<evidence type="ECO:0000313" key="7">
    <source>
        <dbReference type="EMBL" id="BBY74561.1"/>
    </source>
</evidence>
<sequence length="325" mass="34776">MALLTGYWVSQMVNAAAVFNIADHLAAGADTADAIADAEYADRDAMRRLLRSLASIGLVTSTDGARFGATSLLGTLRRDDPNSLRGMVLAMSARGHWLPWGRFVDAVRTGDRQIRAALGFENAFDYFGANLDEAAVFTEAMSNLSAAVAAEIAQAIDTAGVDRAWDVGGANGEVIRAMMRANPHLRGGVFDLPHVVPDAVEAARRDGLLPRFTATGGDFFRSVPGGDLYVLKFILHDWDDDSCIRILKNCHASLQEGGRVVVVDYLVGETGAAGLPPLMDMNMLVMTGGRERDIAEFDAIFDSAGLRRTGISRAGQFAVIETVAI</sequence>
<dbReference type="InterPro" id="IPR001077">
    <property type="entry name" value="COMT_C"/>
</dbReference>
<dbReference type="Gene3D" id="1.10.287.1350">
    <property type="match status" value="1"/>
</dbReference>
<feature type="active site" description="Proton acceptor" evidence="4">
    <location>
        <position position="236"/>
    </location>
</feature>
<dbReference type="InterPro" id="IPR016461">
    <property type="entry name" value="COMT-like"/>
</dbReference>
<dbReference type="Gene3D" id="3.40.50.150">
    <property type="entry name" value="Vaccinia Virus protein VP39"/>
    <property type="match status" value="1"/>
</dbReference>
<accession>A0A7I7U108</accession>
<name>A0A7I7U108_MYCPF</name>
<keyword evidence="3" id="KW-0949">S-adenosyl-L-methionine</keyword>
<dbReference type="SUPFAM" id="SSF46785">
    <property type="entry name" value="Winged helix' DNA-binding domain"/>
    <property type="match status" value="1"/>
</dbReference>
<dbReference type="RefSeq" id="WP_232079640.1">
    <property type="nucleotide sequence ID" value="NZ_AP022598.1"/>
</dbReference>
<dbReference type="Pfam" id="PF08100">
    <property type="entry name" value="Dimerisation"/>
    <property type="match status" value="1"/>
</dbReference>
<keyword evidence="1 7" id="KW-0489">Methyltransferase</keyword>
<evidence type="ECO:0000313" key="8">
    <source>
        <dbReference type="Proteomes" id="UP000466554"/>
    </source>
</evidence>
<dbReference type="AlphaFoldDB" id="A0A7I7U108"/>
<dbReference type="GO" id="GO:0032259">
    <property type="term" value="P:methylation"/>
    <property type="evidence" value="ECO:0007669"/>
    <property type="project" value="UniProtKB-KW"/>
</dbReference>
<dbReference type="InterPro" id="IPR012967">
    <property type="entry name" value="COMT_dimerisation"/>
</dbReference>
<dbReference type="InterPro" id="IPR036390">
    <property type="entry name" value="WH_DNA-bd_sf"/>
</dbReference>
<organism evidence="7 8">
    <name type="scientific">Mycolicibacterium parafortuitum</name>
    <name type="common">Mycobacterium parafortuitum</name>
    <dbReference type="NCBI Taxonomy" id="39692"/>
    <lineage>
        <taxon>Bacteria</taxon>
        <taxon>Bacillati</taxon>
        <taxon>Actinomycetota</taxon>
        <taxon>Actinomycetes</taxon>
        <taxon>Mycobacteriales</taxon>
        <taxon>Mycobacteriaceae</taxon>
        <taxon>Mycolicibacterium</taxon>
    </lineage>
</organism>
<dbReference type="Proteomes" id="UP000466554">
    <property type="component" value="Chromosome"/>
</dbReference>
<feature type="domain" description="O-methyltransferase dimerisation" evidence="6">
    <location>
        <begin position="1"/>
        <end position="70"/>
    </location>
</feature>
<dbReference type="GO" id="GO:0046983">
    <property type="term" value="F:protein dimerization activity"/>
    <property type="evidence" value="ECO:0007669"/>
    <property type="project" value="InterPro"/>
</dbReference>
<dbReference type="EMBL" id="AP022598">
    <property type="protein sequence ID" value="BBY74561.1"/>
    <property type="molecule type" value="Genomic_DNA"/>
</dbReference>
<evidence type="ECO:0000256" key="1">
    <source>
        <dbReference type="ARBA" id="ARBA00022603"/>
    </source>
</evidence>
<evidence type="ECO:0000256" key="4">
    <source>
        <dbReference type="PIRSR" id="PIRSR005739-1"/>
    </source>
</evidence>
<proteinExistence type="predicted"/>
<protein>
    <submittedName>
        <fullName evidence="7">O-methyltransferase</fullName>
    </submittedName>
</protein>
<dbReference type="InterPro" id="IPR036388">
    <property type="entry name" value="WH-like_DNA-bd_sf"/>
</dbReference>
<dbReference type="Gene3D" id="1.10.10.10">
    <property type="entry name" value="Winged helix-like DNA-binding domain superfamily/Winged helix DNA-binding domain"/>
    <property type="match status" value="1"/>
</dbReference>
<dbReference type="Pfam" id="PF00891">
    <property type="entry name" value="Methyltransf_2"/>
    <property type="match status" value="1"/>
</dbReference>
<dbReference type="SUPFAM" id="SSF53335">
    <property type="entry name" value="S-adenosyl-L-methionine-dependent methyltransferases"/>
    <property type="match status" value="1"/>
</dbReference>
<evidence type="ECO:0000256" key="3">
    <source>
        <dbReference type="ARBA" id="ARBA00022691"/>
    </source>
</evidence>
<dbReference type="PIRSF" id="PIRSF005739">
    <property type="entry name" value="O-mtase"/>
    <property type="match status" value="1"/>
</dbReference>
<keyword evidence="2 7" id="KW-0808">Transferase</keyword>
<dbReference type="PANTHER" id="PTHR11746">
    <property type="entry name" value="O-METHYLTRANSFERASE"/>
    <property type="match status" value="1"/>
</dbReference>
<dbReference type="PROSITE" id="PS51683">
    <property type="entry name" value="SAM_OMT_II"/>
    <property type="match status" value="1"/>
</dbReference>
<dbReference type="InterPro" id="IPR029063">
    <property type="entry name" value="SAM-dependent_MTases_sf"/>
</dbReference>